<feature type="domain" description="Response regulatory" evidence="6">
    <location>
        <begin position="10"/>
        <end position="127"/>
    </location>
</feature>
<sequence length="359" mass="37583">MLSNQARKLRVLVVDDSSFMRMVIRSVLEKDPALEVVGAAADGVEGVEKALALKPDLITMDIEMPRLDGISALKQIMARAPTRVLMVSTLTCEGAKATFDALDAGAIDYIPKNVTDSTDAQKAFKEELLRKVKGAGASILGRAAATTAQPSRIVAPQRPVAQPRPGGQRYQYVGIGASTGGPVAVQEVLGRIPGNFSHGIVVAIHMPKAFTGPYAERLNTKCSLQVKEAKAGDIVQPGVVLVTPGGMHTALVRQGSSVVVRTITAAECPQYIYVPSVDHMLTTFADACNGSLLGVILTGMGADGFKGMKHLKTRGGGTIVQDEATSTIYGMPRACIEGGVADTILPLAQIGPEIAKVAG</sequence>
<comment type="caution">
    <text evidence="8">The sequence shown here is derived from an EMBL/GenBank/DDBJ whole genome shotgun (WGS) entry which is preliminary data.</text>
</comment>
<dbReference type="HAMAP" id="MF_00099">
    <property type="entry name" value="CheB_chemtxs"/>
    <property type="match status" value="1"/>
</dbReference>
<evidence type="ECO:0000256" key="5">
    <source>
        <dbReference type="PROSITE-ProRule" id="PRU00169"/>
    </source>
</evidence>
<protein>
    <recommendedName>
        <fullName evidence="3">Protein-glutamate methylesterase/protein-glutamine glutaminase</fullName>
        <ecNumber evidence="3">3.1.1.61</ecNumber>
        <ecNumber evidence="3">3.5.1.44</ecNumber>
    </recommendedName>
</protein>
<dbReference type="InterPro" id="IPR035909">
    <property type="entry name" value="CheB_C"/>
</dbReference>
<dbReference type="GO" id="GO:0005737">
    <property type="term" value="C:cytoplasm"/>
    <property type="evidence" value="ECO:0007669"/>
    <property type="project" value="UniProtKB-SubCell"/>
</dbReference>
<dbReference type="SUPFAM" id="SSF52738">
    <property type="entry name" value="Methylesterase CheB, C-terminal domain"/>
    <property type="match status" value="1"/>
</dbReference>
<feature type="domain" description="CheB-type methylesterase" evidence="7">
    <location>
        <begin position="163"/>
        <end position="359"/>
    </location>
</feature>
<dbReference type="Pfam" id="PF00072">
    <property type="entry name" value="Response_reg"/>
    <property type="match status" value="1"/>
</dbReference>
<evidence type="ECO:0000313" key="8">
    <source>
        <dbReference type="EMBL" id="HEN41415.1"/>
    </source>
</evidence>
<dbReference type="NCBIfam" id="NF001965">
    <property type="entry name" value="PRK00742.1"/>
    <property type="match status" value="1"/>
</dbReference>
<dbReference type="SMART" id="SM00448">
    <property type="entry name" value="REC"/>
    <property type="match status" value="1"/>
</dbReference>
<dbReference type="InterPro" id="IPR011006">
    <property type="entry name" value="CheY-like_superfamily"/>
</dbReference>
<comment type="similarity">
    <text evidence="3">Belongs to the CheB family.</text>
</comment>
<comment type="function">
    <text evidence="3">Involved in chemotaxis. Part of a chemotaxis signal transduction system that modulates chemotaxis in response to various stimuli. Catalyzes the demethylation of specific methylglutamate residues introduced into the chemoreceptors (methyl-accepting chemotaxis proteins or MCP) by CheR. Also mediates the irreversible deamidation of specific glutamine residues to glutamic acid.</text>
</comment>
<evidence type="ECO:0000259" key="7">
    <source>
        <dbReference type="PROSITE" id="PS50122"/>
    </source>
</evidence>
<keyword evidence="3 5" id="KW-0597">Phosphoprotein</keyword>
<dbReference type="EC" id="3.1.1.61" evidence="3"/>
<proteinExistence type="inferred from homology"/>
<organism evidence="8">
    <name type="scientific">Geobacter metallireducens</name>
    <dbReference type="NCBI Taxonomy" id="28232"/>
    <lineage>
        <taxon>Bacteria</taxon>
        <taxon>Pseudomonadati</taxon>
        <taxon>Thermodesulfobacteriota</taxon>
        <taxon>Desulfuromonadia</taxon>
        <taxon>Geobacterales</taxon>
        <taxon>Geobacteraceae</taxon>
        <taxon>Geobacter</taxon>
    </lineage>
</organism>
<dbReference type="PROSITE" id="PS50110">
    <property type="entry name" value="RESPONSE_REGULATORY"/>
    <property type="match status" value="1"/>
</dbReference>
<feature type="active site" evidence="3 4">
    <location>
        <position position="303"/>
    </location>
</feature>
<dbReference type="PROSITE" id="PS50122">
    <property type="entry name" value="CHEB"/>
    <property type="match status" value="1"/>
</dbReference>
<feature type="modified residue" description="4-aspartylphosphate" evidence="3 5">
    <location>
        <position position="61"/>
    </location>
</feature>
<evidence type="ECO:0000256" key="1">
    <source>
        <dbReference type="ARBA" id="ARBA00022801"/>
    </source>
</evidence>
<comment type="catalytic activity">
    <reaction evidence="2 3">
        <text>[protein]-L-glutamate 5-O-methyl ester + H2O = L-glutamyl-[protein] + methanol + H(+)</text>
        <dbReference type="Rhea" id="RHEA:23236"/>
        <dbReference type="Rhea" id="RHEA-COMP:10208"/>
        <dbReference type="Rhea" id="RHEA-COMP:10311"/>
        <dbReference type="ChEBI" id="CHEBI:15377"/>
        <dbReference type="ChEBI" id="CHEBI:15378"/>
        <dbReference type="ChEBI" id="CHEBI:17790"/>
        <dbReference type="ChEBI" id="CHEBI:29973"/>
        <dbReference type="ChEBI" id="CHEBI:82795"/>
        <dbReference type="EC" id="3.1.1.61"/>
    </reaction>
</comment>
<dbReference type="GO" id="GO:0000156">
    <property type="term" value="F:phosphorelay response regulator activity"/>
    <property type="evidence" value="ECO:0007669"/>
    <property type="project" value="InterPro"/>
</dbReference>
<evidence type="ECO:0000256" key="2">
    <source>
        <dbReference type="ARBA" id="ARBA00048267"/>
    </source>
</evidence>
<accession>A0A831UBE3</accession>
<dbReference type="SUPFAM" id="SSF52172">
    <property type="entry name" value="CheY-like"/>
    <property type="match status" value="1"/>
</dbReference>
<feature type="active site" evidence="3 4">
    <location>
        <position position="178"/>
    </location>
</feature>
<dbReference type="Pfam" id="PF01339">
    <property type="entry name" value="CheB_methylest"/>
    <property type="match status" value="1"/>
</dbReference>
<name>A0A831UBE3_GEOME</name>
<gene>
    <name evidence="3" type="primary">cheB</name>
    <name evidence="8" type="ORF">ENQ87_03410</name>
</gene>
<dbReference type="PANTHER" id="PTHR42872">
    <property type="entry name" value="PROTEIN-GLUTAMATE METHYLESTERASE/PROTEIN-GLUTAMINE GLUTAMINASE"/>
    <property type="match status" value="1"/>
</dbReference>
<dbReference type="CDD" id="cd17541">
    <property type="entry name" value="REC_CheB-like"/>
    <property type="match status" value="1"/>
</dbReference>
<dbReference type="InterPro" id="IPR000673">
    <property type="entry name" value="Sig_transdc_resp-reg_Me-estase"/>
</dbReference>
<evidence type="ECO:0000256" key="3">
    <source>
        <dbReference type="HAMAP-Rule" id="MF_00099"/>
    </source>
</evidence>
<dbReference type="EC" id="3.5.1.44" evidence="3"/>
<dbReference type="Gene3D" id="3.40.50.2300">
    <property type="match status" value="1"/>
</dbReference>
<comment type="catalytic activity">
    <reaction evidence="3">
        <text>L-glutaminyl-[protein] + H2O = L-glutamyl-[protein] + NH4(+)</text>
        <dbReference type="Rhea" id="RHEA:16441"/>
        <dbReference type="Rhea" id="RHEA-COMP:10207"/>
        <dbReference type="Rhea" id="RHEA-COMP:10208"/>
        <dbReference type="ChEBI" id="CHEBI:15377"/>
        <dbReference type="ChEBI" id="CHEBI:28938"/>
        <dbReference type="ChEBI" id="CHEBI:29973"/>
        <dbReference type="ChEBI" id="CHEBI:30011"/>
        <dbReference type="EC" id="3.5.1.44"/>
    </reaction>
</comment>
<dbReference type="Gene3D" id="3.40.50.180">
    <property type="entry name" value="Methylesterase CheB, C-terminal domain"/>
    <property type="match status" value="1"/>
</dbReference>
<dbReference type="GO" id="GO:0050568">
    <property type="term" value="F:protein-glutamine glutaminase activity"/>
    <property type="evidence" value="ECO:0007669"/>
    <property type="project" value="UniProtKB-UniRule"/>
</dbReference>
<dbReference type="EMBL" id="DSOV01000010">
    <property type="protein sequence ID" value="HEN41415.1"/>
    <property type="molecule type" value="Genomic_DNA"/>
</dbReference>
<evidence type="ECO:0000259" key="6">
    <source>
        <dbReference type="PROSITE" id="PS50110"/>
    </source>
</evidence>
<dbReference type="InterPro" id="IPR001789">
    <property type="entry name" value="Sig_transdc_resp-reg_receiver"/>
</dbReference>
<comment type="PTM">
    <text evidence="3">Phosphorylated by CheA. Phosphorylation of the N-terminal regulatory domain activates the methylesterase activity.</text>
</comment>
<comment type="domain">
    <text evidence="3">Contains a C-terminal catalytic domain, and an N-terminal region which modulates catalytic activity.</text>
</comment>
<dbReference type="GO" id="GO:0008984">
    <property type="term" value="F:protein-glutamate methylesterase activity"/>
    <property type="evidence" value="ECO:0007669"/>
    <property type="project" value="UniProtKB-UniRule"/>
</dbReference>
<dbReference type="PANTHER" id="PTHR42872:SF3">
    <property type="entry name" value="PROTEIN-GLUTAMATE METHYLESTERASE_PROTEIN-GLUTAMINE GLUTAMINASE 1"/>
    <property type="match status" value="1"/>
</dbReference>
<comment type="subcellular location">
    <subcellularLocation>
        <location evidence="3">Cytoplasm</location>
    </subcellularLocation>
</comment>
<dbReference type="AlphaFoldDB" id="A0A831UBE3"/>
<reference evidence="8" key="1">
    <citation type="journal article" date="2020" name="mSystems">
        <title>Genome- and Community-Level Interaction Insights into Carbon Utilization and Element Cycling Functions of Hydrothermarchaeota in Hydrothermal Sediment.</title>
        <authorList>
            <person name="Zhou Z."/>
            <person name="Liu Y."/>
            <person name="Xu W."/>
            <person name="Pan J."/>
            <person name="Luo Z.H."/>
            <person name="Li M."/>
        </authorList>
    </citation>
    <scope>NUCLEOTIDE SEQUENCE [LARGE SCALE GENOMIC DNA]</scope>
    <source>
        <strain evidence="8">SpSt-349</strain>
    </source>
</reference>
<evidence type="ECO:0000256" key="4">
    <source>
        <dbReference type="PROSITE-ProRule" id="PRU00050"/>
    </source>
</evidence>
<keyword evidence="3" id="KW-0963">Cytoplasm</keyword>
<keyword evidence="1 3" id="KW-0378">Hydrolase</keyword>
<dbReference type="InterPro" id="IPR008248">
    <property type="entry name" value="CheB-like"/>
</dbReference>
<keyword evidence="3 4" id="KW-0145">Chemotaxis</keyword>
<dbReference type="PIRSF" id="PIRSF000876">
    <property type="entry name" value="RR_chemtxs_CheB"/>
    <property type="match status" value="1"/>
</dbReference>
<feature type="active site" evidence="3 4">
    <location>
        <position position="205"/>
    </location>
</feature>
<dbReference type="GO" id="GO:0006935">
    <property type="term" value="P:chemotaxis"/>
    <property type="evidence" value="ECO:0007669"/>
    <property type="project" value="UniProtKB-UniRule"/>
</dbReference>
<dbReference type="CDD" id="cd16432">
    <property type="entry name" value="CheB_Rec"/>
    <property type="match status" value="1"/>
</dbReference>